<dbReference type="Gene3D" id="3.40.50.12780">
    <property type="entry name" value="N-terminal domain of ligase-like"/>
    <property type="match status" value="1"/>
</dbReference>
<dbReference type="InterPro" id="IPR000873">
    <property type="entry name" value="AMP-dep_synth/lig_dom"/>
</dbReference>
<dbReference type="PANTHER" id="PTHR43201:SF32">
    <property type="entry name" value="2-SUCCINYLBENZOATE--COA LIGASE, CHLOROPLASTIC_PEROXISOMAL"/>
    <property type="match status" value="1"/>
</dbReference>
<reference evidence="3 4" key="1">
    <citation type="submission" date="2017-02" db="EMBL/GenBank/DDBJ databases">
        <title>Draft genome of Saccharomonospora sp. 154.</title>
        <authorList>
            <person name="Alonso-Carmona G.S."/>
            <person name="De La Haba R."/>
            <person name="Vera-Gargallo B."/>
            <person name="Sandoval-Trujillo A.H."/>
            <person name="Ramirez-Duran N."/>
            <person name="Ventosa A."/>
        </authorList>
    </citation>
    <scope>NUCLEOTIDE SEQUENCE [LARGE SCALE GENOMIC DNA]</scope>
    <source>
        <strain evidence="3 4">LRS4.154</strain>
    </source>
</reference>
<dbReference type="GO" id="GO:0006631">
    <property type="term" value="P:fatty acid metabolic process"/>
    <property type="evidence" value="ECO:0007669"/>
    <property type="project" value="TreeGrafter"/>
</dbReference>
<dbReference type="SUPFAM" id="SSF56801">
    <property type="entry name" value="Acetyl-CoA synthetase-like"/>
    <property type="match status" value="1"/>
</dbReference>
<keyword evidence="4" id="KW-1185">Reference proteome</keyword>
<accession>A0A1V9AA77</accession>
<dbReference type="Pfam" id="PF00501">
    <property type="entry name" value="AMP-binding"/>
    <property type="match status" value="2"/>
</dbReference>
<evidence type="ECO:0000313" key="4">
    <source>
        <dbReference type="Proteomes" id="UP000192591"/>
    </source>
</evidence>
<dbReference type="RefSeq" id="WP_081190884.1">
    <property type="nucleotide sequence ID" value="NZ_MWIH01000003.1"/>
</dbReference>
<evidence type="ECO:0000313" key="3">
    <source>
        <dbReference type="EMBL" id="OQO93968.1"/>
    </source>
</evidence>
<sequence length="423" mass="42900">MNLLSLLAGQTKHDPHAIIAIDADPDQPQHVSRAELWRRTLQLRADLATAGVGRGDGVLVALPAWSSVLEWHIASASLGARVVPAGSGAAAAGLADLLLRVRPKVVALPHLAPLGRDDARPALRDAVSLAPGAPPPTVAVVTAPGGRPPVDPSPYDVGAGAWLPSAATAGMPMPDVRGDDELAVAFPPSLAAHRESALTRHAEAVAAALGLGDDVLLCATGPDHPAWLGLALAAVAGGGTCLLEPAPSPHAVLDDVTRFGVSHLALPERLVPPLTGPGRTPATTVRWLGVLGDTLPEGTARQAEQALGAVLTTVYTAPGLLCPAALWPTGAPLADRVRPGGEPLGHGAEVRIVDPATGIPREHGESGEIQLQGSMAACSVLDAPGDPVPGRTSDGWFGTGDAGTLDSGGVLRRTGRVTATTRD</sequence>
<proteinExistence type="predicted"/>
<organism evidence="3 4">
    <name type="scientific">Saccharomonospora piscinae</name>
    <dbReference type="NCBI Taxonomy" id="687388"/>
    <lineage>
        <taxon>Bacteria</taxon>
        <taxon>Bacillati</taxon>
        <taxon>Actinomycetota</taxon>
        <taxon>Actinomycetes</taxon>
        <taxon>Pseudonocardiales</taxon>
        <taxon>Pseudonocardiaceae</taxon>
        <taxon>Saccharomonospora</taxon>
    </lineage>
</organism>
<gene>
    <name evidence="3" type="ORF">B1813_05515</name>
</gene>
<dbReference type="InterPro" id="IPR042099">
    <property type="entry name" value="ANL_N_sf"/>
</dbReference>
<dbReference type="STRING" id="1962155.B1813_05515"/>
<evidence type="ECO:0000256" key="1">
    <source>
        <dbReference type="SAM" id="MobiDB-lite"/>
    </source>
</evidence>
<dbReference type="AlphaFoldDB" id="A0A1V9AA77"/>
<dbReference type="EMBL" id="MWIH01000003">
    <property type="protein sequence ID" value="OQO93968.1"/>
    <property type="molecule type" value="Genomic_DNA"/>
</dbReference>
<protein>
    <submittedName>
        <fullName evidence="3">Acyl-CoA synthetase</fullName>
    </submittedName>
</protein>
<name>A0A1V9AA77_SACPI</name>
<dbReference type="GO" id="GO:0031956">
    <property type="term" value="F:medium-chain fatty acid-CoA ligase activity"/>
    <property type="evidence" value="ECO:0007669"/>
    <property type="project" value="TreeGrafter"/>
</dbReference>
<feature type="region of interest" description="Disordered" evidence="1">
    <location>
        <begin position="386"/>
        <end position="409"/>
    </location>
</feature>
<dbReference type="Proteomes" id="UP000192591">
    <property type="component" value="Unassembled WGS sequence"/>
</dbReference>
<comment type="caution">
    <text evidence="3">The sequence shown here is derived from an EMBL/GenBank/DDBJ whole genome shotgun (WGS) entry which is preliminary data.</text>
</comment>
<evidence type="ECO:0000259" key="2">
    <source>
        <dbReference type="Pfam" id="PF00501"/>
    </source>
</evidence>
<feature type="domain" description="AMP-dependent synthetase/ligase" evidence="2">
    <location>
        <begin position="12"/>
        <end position="110"/>
    </location>
</feature>
<feature type="domain" description="AMP-dependent synthetase/ligase" evidence="2">
    <location>
        <begin position="201"/>
        <end position="374"/>
    </location>
</feature>
<dbReference type="PANTHER" id="PTHR43201">
    <property type="entry name" value="ACYL-COA SYNTHETASE"/>
    <property type="match status" value="1"/>
</dbReference>